<dbReference type="Proteomes" id="UP000002938">
    <property type="component" value="Unassembled WGS sequence"/>
</dbReference>
<dbReference type="SMART" id="SM00437">
    <property type="entry name" value="TOP1Ac"/>
    <property type="match status" value="1"/>
</dbReference>
<dbReference type="Gene3D" id="2.70.20.10">
    <property type="entry name" value="Topoisomerase I, domain 3"/>
    <property type="match status" value="1"/>
</dbReference>
<dbReference type="InterPro" id="IPR013824">
    <property type="entry name" value="Topo_IA_cen_sub1"/>
</dbReference>
<evidence type="ECO:0000256" key="5">
    <source>
        <dbReference type="ARBA" id="ARBA00023029"/>
    </source>
</evidence>
<evidence type="ECO:0000259" key="12">
    <source>
        <dbReference type="PROSITE" id="PS50880"/>
    </source>
</evidence>
<evidence type="ECO:0000256" key="8">
    <source>
        <dbReference type="ARBA" id="ARBA00030003"/>
    </source>
</evidence>
<evidence type="ECO:0000256" key="6">
    <source>
        <dbReference type="ARBA" id="ARBA00023125"/>
    </source>
</evidence>
<dbReference type="Gene3D" id="3.40.50.140">
    <property type="match status" value="1"/>
</dbReference>
<evidence type="ECO:0000256" key="11">
    <source>
        <dbReference type="ARBA" id="ARBA00032877"/>
    </source>
</evidence>
<comment type="similarity">
    <text evidence="2">Belongs to the type IA topoisomerase family.</text>
</comment>
<evidence type="ECO:0000256" key="10">
    <source>
        <dbReference type="ARBA" id="ARBA00032235"/>
    </source>
</evidence>
<reference evidence="14 15" key="1">
    <citation type="journal article" date="2011" name="J. Bacteriol.">
        <title>Draft Genome Sequence of Turicibacter sanguinis PC909, Isolated from Human Feces.</title>
        <authorList>
            <person name="Cuiv P.O."/>
            <person name="Klaassens E.S."/>
            <person name="Durkin A.S."/>
            <person name="Harkins D.M."/>
            <person name="Foster L."/>
            <person name="McCorrison J."/>
            <person name="Torralba M."/>
            <person name="Nelson K.E."/>
            <person name="Morrison M."/>
        </authorList>
    </citation>
    <scope>NUCLEOTIDE SEQUENCE [LARGE SCALE GENOMIC DNA]</scope>
    <source>
        <strain evidence="14 15">PC909</strain>
    </source>
</reference>
<dbReference type="InterPro" id="IPR013497">
    <property type="entry name" value="Topo_IA_cen"/>
</dbReference>
<dbReference type="PROSITE" id="PS52039">
    <property type="entry name" value="TOPO_IA_2"/>
    <property type="match status" value="1"/>
</dbReference>
<dbReference type="RefSeq" id="WP_006785942.1">
    <property type="nucleotide sequence ID" value="NZ_ADMN01000123.1"/>
</dbReference>
<comment type="catalytic activity">
    <reaction evidence="1">
        <text>ATP-independent breakage of single-stranded DNA, followed by passage and rejoining.</text>
        <dbReference type="EC" id="5.6.2.1"/>
    </reaction>
</comment>
<protein>
    <recommendedName>
        <fullName evidence="3">DNA topoisomerase</fullName>
        <ecNumber evidence="3">5.6.2.1</ecNumber>
    </recommendedName>
    <alternativeName>
        <fullName evidence="11">Omega-protein</fullName>
    </alternativeName>
    <alternativeName>
        <fullName evidence="10">Relaxing enzyme</fullName>
    </alternativeName>
    <alternativeName>
        <fullName evidence="8">Swivelase</fullName>
    </alternativeName>
    <alternativeName>
        <fullName evidence="9">Untwisting enzyme</fullName>
    </alternativeName>
</protein>
<dbReference type="InterPro" id="IPR013825">
    <property type="entry name" value="Topo_IA_cen_sub2"/>
</dbReference>
<name>A0ABM9ZYX5_9FIRM</name>
<evidence type="ECO:0000256" key="4">
    <source>
        <dbReference type="ARBA" id="ARBA00022723"/>
    </source>
</evidence>
<dbReference type="CDD" id="cd03362">
    <property type="entry name" value="TOPRIM_TopoIA_TopoIII"/>
    <property type="match status" value="1"/>
</dbReference>
<dbReference type="PRINTS" id="PR00417">
    <property type="entry name" value="PRTPISMRASEI"/>
</dbReference>
<keyword evidence="5" id="KW-0799">Topoisomerase</keyword>
<gene>
    <name evidence="14" type="ORF">CUW_1941</name>
</gene>
<evidence type="ECO:0000259" key="13">
    <source>
        <dbReference type="PROSITE" id="PS52039"/>
    </source>
</evidence>
<dbReference type="Pfam" id="PF01131">
    <property type="entry name" value="Topoisom_bac"/>
    <property type="match status" value="1"/>
</dbReference>
<keyword evidence="6" id="KW-0238">DNA-binding</keyword>
<dbReference type="NCBIfam" id="TIGR01056">
    <property type="entry name" value="topB"/>
    <property type="match status" value="1"/>
</dbReference>
<evidence type="ECO:0000256" key="3">
    <source>
        <dbReference type="ARBA" id="ARBA00012891"/>
    </source>
</evidence>
<keyword evidence="15" id="KW-1185">Reference proteome</keyword>
<dbReference type="CDD" id="cd00186">
    <property type="entry name" value="TOP1Ac"/>
    <property type="match status" value="1"/>
</dbReference>
<dbReference type="EMBL" id="ADMN01000123">
    <property type="protein sequence ID" value="EFF62535.1"/>
    <property type="molecule type" value="Genomic_DNA"/>
</dbReference>
<evidence type="ECO:0000256" key="1">
    <source>
        <dbReference type="ARBA" id="ARBA00000213"/>
    </source>
</evidence>
<keyword evidence="7" id="KW-0413">Isomerase</keyword>
<dbReference type="InterPro" id="IPR005738">
    <property type="entry name" value="TopoIII"/>
</dbReference>
<dbReference type="InterPro" id="IPR034144">
    <property type="entry name" value="TOPRIM_TopoIII"/>
</dbReference>
<feature type="domain" description="Toprim" evidence="12">
    <location>
        <begin position="2"/>
        <end position="135"/>
    </location>
</feature>
<dbReference type="InterPro" id="IPR003602">
    <property type="entry name" value="Topo_IA_DNA-bd_dom"/>
</dbReference>
<dbReference type="Gene3D" id="1.10.290.10">
    <property type="entry name" value="Topoisomerase I, domain 4"/>
    <property type="match status" value="1"/>
</dbReference>
<comment type="caution">
    <text evidence="14">The sequence shown here is derived from an EMBL/GenBank/DDBJ whole genome shotgun (WGS) entry which is preliminary data.</text>
</comment>
<evidence type="ECO:0000256" key="2">
    <source>
        <dbReference type="ARBA" id="ARBA00009446"/>
    </source>
</evidence>
<dbReference type="Gene3D" id="1.10.460.10">
    <property type="entry name" value="Topoisomerase I, domain 2"/>
    <property type="match status" value="1"/>
</dbReference>
<dbReference type="SMART" id="SM00436">
    <property type="entry name" value="TOP1Bc"/>
    <property type="match status" value="1"/>
</dbReference>
<proteinExistence type="inferred from homology"/>
<organism evidence="14 15">
    <name type="scientific">Turicibacter sanguinis PC909</name>
    <dbReference type="NCBI Taxonomy" id="702450"/>
    <lineage>
        <taxon>Bacteria</taxon>
        <taxon>Bacillati</taxon>
        <taxon>Bacillota</taxon>
        <taxon>Erysipelotrichia</taxon>
        <taxon>Erysipelotrichales</taxon>
        <taxon>Turicibacteraceae</taxon>
        <taxon>Turicibacter</taxon>
    </lineage>
</organism>
<dbReference type="SMART" id="SM00493">
    <property type="entry name" value="TOPRIM"/>
    <property type="match status" value="1"/>
</dbReference>
<dbReference type="InterPro" id="IPR006171">
    <property type="entry name" value="TOPRIM_dom"/>
</dbReference>
<accession>A0ABM9ZYX5</accession>
<evidence type="ECO:0000256" key="7">
    <source>
        <dbReference type="ARBA" id="ARBA00023235"/>
    </source>
</evidence>
<dbReference type="InterPro" id="IPR003601">
    <property type="entry name" value="Topo_IA_2"/>
</dbReference>
<feature type="domain" description="Topo IA-type catalytic" evidence="13">
    <location>
        <begin position="152"/>
        <end position="585"/>
    </location>
</feature>
<dbReference type="NCBIfam" id="NF005829">
    <property type="entry name" value="PRK07726.1"/>
    <property type="match status" value="1"/>
</dbReference>
<dbReference type="InterPro" id="IPR013826">
    <property type="entry name" value="Topo_IA_cen_sub3"/>
</dbReference>
<dbReference type="InterPro" id="IPR023405">
    <property type="entry name" value="Topo_IA_core_domain"/>
</dbReference>
<dbReference type="PROSITE" id="PS50880">
    <property type="entry name" value="TOPRIM"/>
    <property type="match status" value="1"/>
</dbReference>
<dbReference type="Pfam" id="PF01751">
    <property type="entry name" value="Toprim"/>
    <property type="match status" value="1"/>
</dbReference>
<keyword evidence="4" id="KW-0479">Metal-binding</keyword>
<dbReference type="InterPro" id="IPR000380">
    <property type="entry name" value="Topo_IA"/>
</dbReference>
<dbReference type="PANTHER" id="PTHR11390">
    <property type="entry name" value="PROKARYOTIC DNA TOPOISOMERASE"/>
    <property type="match status" value="1"/>
</dbReference>
<dbReference type="SUPFAM" id="SSF56712">
    <property type="entry name" value="Prokaryotic type I DNA topoisomerase"/>
    <property type="match status" value="1"/>
</dbReference>
<evidence type="ECO:0000313" key="15">
    <source>
        <dbReference type="Proteomes" id="UP000002938"/>
    </source>
</evidence>
<evidence type="ECO:0000256" key="9">
    <source>
        <dbReference type="ARBA" id="ARBA00031985"/>
    </source>
</evidence>
<sequence length="701" mass="80575">MKSLIVAEKPSVAKDIANSIGNFESKNGFLENDEYVVTWCYGHLIRNANMDEYDELLKQWNLESLPFIPTKWKTKVIESSKSQFYNVKLLMERSDVETIICATDGGREGELIFWLVYEYIRCKKKVKRLWISSFEDSVVREGMANLLDGDEKKLLLESAKCRSQADFLVGINGTRLFTKKYGNGNVLNVGRVQSPTINMICQRDNEIANFTSQNYYVVKLILDGFEASLRFDDKNIAEQVKSSYIGSNAVIRQIETKDNVKKAPQLYDLTALQKVANRLFGYSAQQTLDIVQKLYENKLMTYPRTDSKFVSSSQKELITSLVFSLKEIQPVPLSHDYQENKINIDSVIDDSQVTDHHAILITATGIRHDWTTLSESERNIMTLVVYQMLSATYSPYMYQSTKVNISVDCYEFEAKTQNLIDLGYRALEMKCREVLKIKKKEKGEILLPILTENQELKVNDIKIESKKTNPPQHFTDETLLEAMEKCQIEDNKELTDILKSVKGIGRSSTRANIIETIIRSGFVQREKNYLIATEKAHKLMAILPPPLTSAKMTAEWEEKLDQIERGELSSQQFMNEIQAFVTEVVDQEKSTVAKFQFENNKPQKEEIGKCPKCQSSVYESDKNFYCSSRECSFALWKEDKFFKSQSKKINKTIAKGLLNQGEILVKGLKSQKSGKLYDAIIKMELVEKYVNFKLEFPNYKK</sequence>
<dbReference type="PANTHER" id="PTHR11390:SF21">
    <property type="entry name" value="DNA TOPOISOMERASE 3-ALPHA"/>
    <property type="match status" value="1"/>
</dbReference>
<dbReference type="EC" id="5.6.2.1" evidence="3"/>
<evidence type="ECO:0000313" key="14">
    <source>
        <dbReference type="EMBL" id="EFF62535.1"/>
    </source>
</evidence>